<feature type="domain" description="F-box" evidence="1">
    <location>
        <begin position="14"/>
        <end position="48"/>
    </location>
</feature>
<dbReference type="AlphaFoldDB" id="A0A834SN18"/>
<comment type="caution">
    <text evidence="2">The sequence shown here is derived from an EMBL/GenBank/DDBJ whole genome shotgun (WGS) entry which is preliminary data.</text>
</comment>
<proteinExistence type="predicted"/>
<dbReference type="Proteomes" id="UP000634136">
    <property type="component" value="Unassembled WGS sequence"/>
</dbReference>
<keyword evidence="3" id="KW-1185">Reference proteome</keyword>
<dbReference type="PANTHER" id="PTHR31293:SF12">
    <property type="entry name" value="RNI-LIKE SUPERFAMILY PROTEIN"/>
    <property type="match status" value="1"/>
</dbReference>
<organism evidence="2 3">
    <name type="scientific">Senna tora</name>
    <dbReference type="NCBI Taxonomy" id="362788"/>
    <lineage>
        <taxon>Eukaryota</taxon>
        <taxon>Viridiplantae</taxon>
        <taxon>Streptophyta</taxon>
        <taxon>Embryophyta</taxon>
        <taxon>Tracheophyta</taxon>
        <taxon>Spermatophyta</taxon>
        <taxon>Magnoliopsida</taxon>
        <taxon>eudicotyledons</taxon>
        <taxon>Gunneridae</taxon>
        <taxon>Pentapetalae</taxon>
        <taxon>rosids</taxon>
        <taxon>fabids</taxon>
        <taxon>Fabales</taxon>
        <taxon>Fabaceae</taxon>
        <taxon>Caesalpinioideae</taxon>
        <taxon>Cassia clade</taxon>
        <taxon>Senna</taxon>
    </lineage>
</organism>
<evidence type="ECO:0000313" key="2">
    <source>
        <dbReference type="EMBL" id="KAF7806862.1"/>
    </source>
</evidence>
<gene>
    <name evidence="2" type="ORF">G2W53_039023</name>
</gene>
<dbReference type="InterPro" id="IPR053781">
    <property type="entry name" value="F-box_AtFBL13-like"/>
</dbReference>
<accession>A0A834SN18</accession>
<dbReference type="EMBL" id="JAAIUW010000012">
    <property type="protein sequence ID" value="KAF7806862.1"/>
    <property type="molecule type" value="Genomic_DNA"/>
</dbReference>
<dbReference type="Gene3D" id="1.20.1280.50">
    <property type="match status" value="1"/>
</dbReference>
<dbReference type="CDD" id="cd22160">
    <property type="entry name" value="F-box_AtFBL13-like"/>
    <property type="match status" value="1"/>
</dbReference>
<protein>
    <submittedName>
        <fullName evidence="2">F-box/FBD/LRR-repeat protein</fullName>
    </submittedName>
</protein>
<dbReference type="SUPFAM" id="SSF81383">
    <property type="entry name" value="F-box domain"/>
    <property type="match status" value="1"/>
</dbReference>
<evidence type="ECO:0000313" key="3">
    <source>
        <dbReference type="Proteomes" id="UP000634136"/>
    </source>
</evidence>
<dbReference type="InterPro" id="IPR001810">
    <property type="entry name" value="F-box_dom"/>
</dbReference>
<name>A0A834SN18_9FABA</name>
<reference evidence="2" key="1">
    <citation type="submission" date="2020-09" db="EMBL/GenBank/DDBJ databases">
        <title>Genome-Enabled Discovery of Anthraquinone Biosynthesis in Senna tora.</title>
        <authorList>
            <person name="Kang S.-H."/>
            <person name="Pandey R.P."/>
            <person name="Lee C.-M."/>
            <person name="Sim J.-S."/>
            <person name="Jeong J.-T."/>
            <person name="Choi B.-S."/>
            <person name="Jung M."/>
            <person name="Ginzburg D."/>
            <person name="Zhao K."/>
            <person name="Won S.Y."/>
            <person name="Oh T.-J."/>
            <person name="Yu Y."/>
            <person name="Kim N.-H."/>
            <person name="Lee O.R."/>
            <person name="Lee T.-H."/>
            <person name="Bashyal P."/>
            <person name="Kim T.-S."/>
            <person name="Lee W.-H."/>
            <person name="Kawkins C."/>
            <person name="Kim C.-K."/>
            <person name="Kim J.S."/>
            <person name="Ahn B.O."/>
            <person name="Rhee S.Y."/>
            <person name="Sohng J.K."/>
        </authorList>
    </citation>
    <scope>NUCLEOTIDE SEQUENCE</scope>
    <source>
        <tissue evidence="2">Leaf</tissue>
    </source>
</reference>
<evidence type="ECO:0000259" key="1">
    <source>
        <dbReference type="Pfam" id="PF00646"/>
    </source>
</evidence>
<sequence>MAESESESTSIDIISELPKGLQCKILSYLPFKEAVATSILSKSWMSLSLSGAPSLDFSDGIQIPKSLKYLLFRKLRYRRFARSVNSALDRCLAAEEPEPEVFGGFRLKCGLKSVPSKDVSRWIHTAVQVLGVEVLDFSLFFRRRISLAPDVFTSERMVVLRLEGIFVQSNIDSVWLPSLKILHMRNVGFWSTDCVLNLMGGCKNSVEELVLDLVGFSSWGGITWGPHERFPRLIRVTSNYSLHFRHFIPFKAFANAEVLQKTPVRGITLDVSLWKDLPIFDDLSVPSHLKRCYFRGFDTLVRQICLVGFAKRILENGRMMERITISCRVSKKQYWKNILTSFTRSSPACQFKFEHFTCSFDDRQVW</sequence>
<dbReference type="InterPro" id="IPR055294">
    <property type="entry name" value="FBL60-like"/>
</dbReference>
<dbReference type="InterPro" id="IPR036047">
    <property type="entry name" value="F-box-like_dom_sf"/>
</dbReference>
<dbReference type="OrthoDB" id="1298252at2759"/>
<dbReference type="PANTHER" id="PTHR31293">
    <property type="entry name" value="RNI-LIKE SUPERFAMILY PROTEIN"/>
    <property type="match status" value="1"/>
</dbReference>
<dbReference type="Pfam" id="PF00646">
    <property type="entry name" value="F-box"/>
    <property type="match status" value="1"/>
</dbReference>